<dbReference type="AlphaFoldDB" id="A0A7D9JTC2"/>
<sequence length="113" mass="13310">MAKKPRKFWWRRFHLSRREKRREISAYRGIKYGYGYRSKISVPCINLCDIAQAYRVIVGAMDDEWEADLVIMDSFSQQNNVIDVLSKYAWVEAIKAKTEVNLATVILPKPLRK</sequence>
<name>A0A7D9JTC2_PARCT</name>
<evidence type="ECO:0000313" key="1">
    <source>
        <dbReference type="EMBL" id="CAB4036116.1"/>
    </source>
</evidence>
<organism evidence="1 2">
    <name type="scientific">Paramuricea clavata</name>
    <name type="common">Red gorgonian</name>
    <name type="synonym">Violescent sea-whip</name>
    <dbReference type="NCBI Taxonomy" id="317549"/>
    <lineage>
        <taxon>Eukaryota</taxon>
        <taxon>Metazoa</taxon>
        <taxon>Cnidaria</taxon>
        <taxon>Anthozoa</taxon>
        <taxon>Octocorallia</taxon>
        <taxon>Malacalcyonacea</taxon>
        <taxon>Plexauridae</taxon>
        <taxon>Paramuricea</taxon>
    </lineage>
</organism>
<accession>A0A7D9JTC2</accession>
<gene>
    <name evidence="1" type="ORF">PACLA_8A083704</name>
</gene>
<dbReference type="OrthoDB" id="5984733at2759"/>
<evidence type="ECO:0000313" key="2">
    <source>
        <dbReference type="Proteomes" id="UP001152795"/>
    </source>
</evidence>
<dbReference type="EMBL" id="CACRXK020021713">
    <property type="protein sequence ID" value="CAB4036116.1"/>
    <property type="molecule type" value="Genomic_DNA"/>
</dbReference>
<protein>
    <submittedName>
        <fullName evidence="1">Uncharacterized protein</fullName>
    </submittedName>
</protein>
<reference evidence="1" key="1">
    <citation type="submission" date="2020-04" db="EMBL/GenBank/DDBJ databases">
        <authorList>
            <person name="Alioto T."/>
            <person name="Alioto T."/>
            <person name="Gomez Garrido J."/>
        </authorList>
    </citation>
    <scope>NUCLEOTIDE SEQUENCE</scope>
    <source>
        <strain evidence="1">A484AB</strain>
    </source>
</reference>
<keyword evidence="2" id="KW-1185">Reference proteome</keyword>
<dbReference type="Proteomes" id="UP001152795">
    <property type="component" value="Unassembled WGS sequence"/>
</dbReference>
<comment type="caution">
    <text evidence="1">The sequence shown here is derived from an EMBL/GenBank/DDBJ whole genome shotgun (WGS) entry which is preliminary data.</text>
</comment>
<proteinExistence type="predicted"/>